<accession>A0A9P6L9X4</accession>
<evidence type="ECO:0000313" key="3">
    <source>
        <dbReference type="Proteomes" id="UP000736335"/>
    </source>
</evidence>
<dbReference type="SUPFAM" id="SSF46689">
    <property type="entry name" value="Homeodomain-like"/>
    <property type="match status" value="1"/>
</dbReference>
<evidence type="ECO:0000313" key="2">
    <source>
        <dbReference type="EMBL" id="KAF9789883.1"/>
    </source>
</evidence>
<gene>
    <name evidence="2" type="ORF">BJ322DRAFT_563958</name>
</gene>
<comment type="caution">
    <text evidence="2">The sequence shown here is derived from an EMBL/GenBank/DDBJ whole genome shotgun (WGS) entry which is preliminary data.</text>
</comment>
<evidence type="ECO:0000256" key="1">
    <source>
        <dbReference type="SAM" id="MobiDB-lite"/>
    </source>
</evidence>
<protein>
    <submittedName>
        <fullName evidence="2">Uncharacterized protein</fullName>
    </submittedName>
</protein>
<dbReference type="OrthoDB" id="3264182at2759"/>
<dbReference type="InterPro" id="IPR009057">
    <property type="entry name" value="Homeodomain-like_sf"/>
</dbReference>
<dbReference type="Proteomes" id="UP000736335">
    <property type="component" value="Unassembled WGS sequence"/>
</dbReference>
<feature type="region of interest" description="Disordered" evidence="1">
    <location>
        <begin position="150"/>
        <end position="176"/>
    </location>
</feature>
<name>A0A9P6L9X4_9AGAM</name>
<dbReference type="EMBL" id="WIUZ02000003">
    <property type="protein sequence ID" value="KAF9789883.1"/>
    <property type="molecule type" value="Genomic_DNA"/>
</dbReference>
<sequence>MVAAYSCGLRERTVRCYHQGETMRTVADTFNVSVGFVHHIVDFYRNYGQVAGVNSSIVEVRNNRDKVTYQRGHASGTASETAEKRCPLACVDVFKYRPTNYPNNTVGARPLRRHIIQHRPTSKAENKRNRIESDAFLKVLEYGKRYITVTSPSSYRPQPKSLRVQRCQRSRSGPDANCCGSLRENA</sequence>
<dbReference type="AlphaFoldDB" id="A0A9P6L9X4"/>
<reference evidence="2" key="2">
    <citation type="submission" date="2020-11" db="EMBL/GenBank/DDBJ databases">
        <authorList>
            <consortium name="DOE Joint Genome Institute"/>
            <person name="Kuo A."/>
            <person name="Miyauchi S."/>
            <person name="Kiss E."/>
            <person name="Drula E."/>
            <person name="Kohler A."/>
            <person name="Sanchez-Garcia M."/>
            <person name="Andreopoulos B."/>
            <person name="Barry K.W."/>
            <person name="Bonito G."/>
            <person name="Buee M."/>
            <person name="Carver A."/>
            <person name="Chen C."/>
            <person name="Cichocki N."/>
            <person name="Clum A."/>
            <person name="Culley D."/>
            <person name="Crous P.W."/>
            <person name="Fauchery L."/>
            <person name="Girlanda M."/>
            <person name="Hayes R."/>
            <person name="Keri Z."/>
            <person name="Labutti K."/>
            <person name="Lipzen A."/>
            <person name="Lombard V."/>
            <person name="Magnuson J."/>
            <person name="Maillard F."/>
            <person name="Morin E."/>
            <person name="Murat C."/>
            <person name="Nolan M."/>
            <person name="Ohm R."/>
            <person name="Pangilinan J."/>
            <person name="Pereira M."/>
            <person name="Perotto S."/>
            <person name="Peter M."/>
            <person name="Riley R."/>
            <person name="Sitrit Y."/>
            <person name="Stielow B."/>
            <person name="Szollosi G."/>
            <person name="Zifcakova L."/>
            <person name="Stursova M."/>
            <person name="Spatafora J.W."/>
            <person name="Tedersoo L."/>
            <person name="Vaario L.-M."/>
            <person name="Yamada A."/>
            <person name="Yan M."/>
            <person name="Wang P."/>
            <person name="Xu J."/>
            <person name="Bruns T."/>
            <person name="Baldrian P."/>
            <person name="Vilgalys R."/>
            <person name="Henrissat B."/>
            <person name="Grigoriev I.V."/>
            <person name="Hibbett D."/>
            <person name="Nagy L.G."/>
            <person name="Martin F.M."/>
        </authorList>
    </citation>
    <scope>NUCLEOTIDE SEQUENCE</scope>
    <source>
        <strain evidence="2">UH-Tt-Lm1</strain>
    </source>
</reference>
<proteinExistence type="predicted"/>
<reference evidence="2" key="1">
    <citation type="journal article" date="2020" name="Nat. Commun.">
        <title>Large-scale genome sequencing of mycorrhizal fungi provides insights into the early evolution of symbiotic traits.</title>
        <authorList>
            <person name="Miyauchi S."/>
            <person name="Kiss E."/>
            <person name="Kuo A."/>
            <person name="Drula E."/>
            <person name="Kohler A."/>
            <person name="Sanchez-Garcia M."/>
            <person name="Morin E."/>
            <person name="Andreopoulos B."/>
            <person name="Barry K.W."/>
            <person name="Bonito G."/>
            <person name="Buee M."/>
            <person name="Carver A."/>
            <person name="Chen C."/>
            <person name="Cichocki N."/>
            <person name="Clum A."/>
            <person name="Culley D."/>
            <person name="Crous P.W."/>
            <person name="Fauchery L."/>
            <person name="Girlanda M."/>
            <person name="Hayes R.D."/>
            <person name="Keri Z."/>
            <person name="LaButti K."/>
            <person name="Lipzen A."/>
            <person name="Lombard V."/>
            <person name="Magnuson J."/>
            <person name="Maillard F."/>
            <person name="Murat C."/>
            <person name="Nolan M."/>
            <person name="Ohm R.A."/>
            <person name="Pangilinan J."/>
            <person name="Pereira M.F."/>
            <person name="Perotto S."/>
            <person name="Peter M."/>
            <person name="Pfister S."/>
            <person name="Riley R."/>
            <person name="Sitrit Y."/>
            <person name="Stielow J.B."/>
            <person name="Szollosi G."/>
            <person name="Zifcakova L."/>
            <person name="Stursova M."/>
            <person name="Spatafora J.W."/>
            <person name="Tedersoo L."/>
            <person name="Vaario L.M."/>
            <person name="Yamada A."/>
            <person name="Yan M."/>
            <person name="Wang P."/>
            <person name="Xu J."/>
            <person name="Bruns T."/>
            <person name="Baldrian P."/>
            <person name="Vilgalys R."/>
            <person name="Dunand C."/>
            <person name="Henrissat B."/>
            <person name="Grigoriev I.V."/>
            <person name="Hibbett D."/>
            <person name="Nagy L.G."/>
            <person name="Martin F.M."/>
        </authorList>
    </citation>
    <scope>NUCLEOTIDE SEQUENCE</scope>
    <source>
        <strain evidence="2">UH-Tt-Lm1</strain>
    </source>
</reference>
<keyword evidence="3" id="KW-1185">Reference proteome</keyword>
<organism evidence="2 3">
    <name type="scientific">Thelephora terrestris</name>
    <dbReference type="NCBI Taxonomy" id="56493"/>
    <lineage>
        <taxon>Eukaryota</taxon>
        <taxon>Fungi</taxon>
        <taxon>Dikarya</taxon>
        <taxon>Basidiomycota</taxon>
        <taxon>Agaricomycotina</taxon>
        <taxon>Agaricomycetes</taxon>
        <taxon>Thelephorales</taxon>
        <taxon>Thelephoraceae</taxon>
        <taxon>Thelephora</taxon>
    </lineage>
</organism>